<dbReference type="Pfam" id="PF00561">
    <property type="entry name" value="Abhydrolase_1"/>
    <property type="match status" value="1"/>
</dbReference>
<evidence type="ECO:0000256" key="1">
    <source>
        <dbReference type="ARBA" id="ARBA00010088"/>
    </source>
</evidence>
<dbReference type="Proteomes" id="UP000433575">
    <property type="component" value="Unassembled WGS sequence"/>
</dbReference>
<feature type="chain" id="PRO_5026705282" evidence="3">
    <location>
        <begin position="24"/>
        <end position="355"/>
    </location>
</feature>
<reference evidence="7 8" key="1">
    <citation type="journal article" date="2019" name="Nat. Med.">
        <title>A library of human gut bacterial isolates paired with longitudinal multiomics data enables mechanistic microbiome research.</title>
        <authorList>
            <person name="Poyet M."/>
            <person name="Groussin M."/>
            <person name="Gibbons S.M."/>
            <person name="Avila-Pacheco J."/>
            <person name="Jiang X."/>
            <person name="Kearney S.M."/>
            <person name="Perrotta A.R."/>
            <person name="Berdy B."/>
            <person name="Zhao S."/>
            <person name="Lieberman T.D."/>
            <person name="Swanson P.K."/>
            <person name="Smith M."/>
            <person name="Roesemann S."/>
            <person name="Alexander J.E."/>
            <person name="Rich S.A."/>
            <person name="Livny J."/>
            <person name="Vlamakis H."/>
            <person name="Clish C."/>
            <person name="Bullock K."/>
            <person name="Deik A."/>
            <person name="Scott J."/>
            <person name="Pierce K.A."/>
            <person name="Xavier R.J."/>
            <person name="Alm E.J."/>
        </authorList>
    </citation>
    <scope>NUCLEOTIDE SEQUENCE [LARGE SCALE GENOMIC DNA]</scope>
    <source>
        <strain evidence="5 7">BIOML-A4</strain>
        <strain evidence="6 8">BIOML-A5</strain>
    </source>
</reference>
<feature type="signal peptide" evidence="3">
    <location>
        <begin position="1"/>
        <end position="23"/>
    </location>
</feature>
<dbReference type="EMBL" id="WKPI01000026">
    <property type="protein sequence ID" value="MSC34090.1"/>
    <property type="molecule type" value="Genomic_DNA"/>
</dbReference>
<dbReference type="InterPro" id="IPR050266">
    <property type="entry name" value="AB_hydrolase_sf"/>
</dbReference>
<dbReference type="OrthoDB" id="53505at2"/>
<evidence type="ECO:0000256" key="3">
    <source>
        <dbReference type="SAM" id="SignalP"/>
    </source>
</evidence>
<dbReference type="Gene3D" id="3.40.50.1820">
    <property type="entry name" value="alpha/beta hydrolase"/>
    <property type="match status" value="1"/>
</dbReference>
<organism evidence="5 7">
    <name type="scientific">Holdemania massiliensis</name>
    <dbReference type="NCBI Taxonomy" id="1468449"/>
    <lineage>
        <taxon>Bacteria</taxon>
        <taxon>Bacillati</taxon>
        <taxon>Bacillota</taxon>
        <taxon>Erysipelotrichia</taxon>
        <taxon>Erysipelotrichales</taxon>
        <taxon>Erysipelotrichaceae</taxon>
        <taxon>Holdemania</taxon>
    </lineage>
</organism>
<evidence type="ECO:0000259" key="4">
    <source>
        <dbReference type="Pfam" id="PF00561"/>
    </source>
</evidence>
<protein>
    <submittedName>
        <fullName evidence="5">Alpha/beta fold hydrolase</fullName>
    </submittedName>
</protein>
<keyword evidence="8" id="KW-1185">Reference proteome</keyword>
<keyword evidence="2 5" id="KW-0378">Hydrolase</keyword>
<accession>A0A6N7S9P8</accession>
<proteinExistence type="inferred from homology"/>
<dbReference type="GO" id="GO:0006508">
    <property type="term" value="P:proteolysis"/>
    <property type="evidence" value="ECO:0007669"/>
    <property type="project" value="InterPro"/>
</dbReference>
<evidence type="ECO:0000313" key="7">
    <source>
        <dbReference type="Proteomes" id="UP000433575"/>
    </source>
</evidence>
<gene>
    <name evidence="6" type="ORF">GKD88_13265</name>
    <name evidence="5" type="ORF">GKE08_13595</name>
</gene>
<dbReference type="AlphaFoldDB" id="A0A6N7S9P8"/>
<sequence length="355" mass="40647">MKLSTKCLLTTLGAAAAAGTAFAVQRGANQRRQQLNSETGMELKEYRMINGIQQYLVHRTENDELPVLLVLHGGPGESAIPTRYLAQRDWEKYFTVVNWDQRLCGKTLQINADKQTELAATVTLEQLIEDTREICDYLRAKYHQDKIFILGHSWGSVLGSMFARQYPDRVRAYVGVGQVVNMRRNEELGYQKVLQKARIAGADHDVQTLLALTPYPTAEFGQEMMDKMMTVRRLQRKYCLASPITLKDLWQMATTPDVSLNELPVYFKMDFQIQLPLLKELMDFNLEALDSHYAVPVYYLLGDHDWQTPYPIAEAYFAKIEADRKQLMLIPNAGHNTMTDQPEYFLNALRTVLLA</sequence>
<dbReference type="PANTHER" id="PTHR43798">
    <property type="entry name" value="MONOACYLGLYCEROL LIPASE"/>
    <property type="match status" value="1"/>
</dbReference>
<evidence type="ECO:0000256" key="2">
    <source>
        <dbReference type="ARBA" id="ARBA00022801"/>
    </source>
</evidence>
<dbReference type="GO" id="GO:0004177">
    <property type="term" value="F:aminopeptidase activity"/>
    <property type="evidence" value="ECO:0007669"/>
    <property type="project" value="UniProtKB-EC"/>
</dbReference>
<evidence type="ECO:0000313" key="5">
    <source>
        <dbReference type="EMBL" id="MSA90360.1"/>
    </source>
</evidence>
<dbReference type="EMBL" id="WKPJ01000024">
    <property type="protein sequence ID" value="MSA90360.1"/>
    <property type="molecule type" value="Genomic_DNA"/>
</dbReference>
<comment type="caution">
    <text evidence="5">The sequence shown here is derived from an EMBL/GenBank/DDBJ whole genome shotgun (WGS) entry which is preliminary data.</text>
</comment>
<dbReference type="PRINTS" id="PR00793">
    <property type="entry name" value="PROAMNOPTASE"/>
</dbReference>
<dbReference type="InterPro" id="IPR029058">
    <property type="entry name" value="AB_hydrolase_fold"/>
</dbReference>
<dbReference type="InterPro" id="IPR000073">
    <property type="entry name" value="AB_hydrolase_1"/>
</dbReference>
<dbReference type="Proteomes" id="UP000480929">
    <property type="component" value="Unassembled WGS sequence"/>
</dbReference>
<dbReference type="InterPro" id="IPR002410">
    <property type="entry name" value="Peptidase_S33"/>
</dbReference>
<evidence type="ECO:0000313" key="6">
    <source>
        <dbReference type="EMBL" id="MSC34090.1"/>
    </source>
</evidence>
<keyword evidence="3" id="KW-0732">Signal</keyword>
<dbReference type="RefSeq" id="WP_020223044.1">
    <property type="nucleotide sequence ID" value="NZ_AP031450.1"/>
</dbReference>
<dbReference type="SUPFAM" id="SSF53474">
    <property type="entry name" value="alpha/beta-Hydrolases"/>
    <property type="match status" value="1"/>
</dbReference>
<comment type="similarity">
    <text evidence="1">Belongs to the peptidase S33 family.</text>
</comment>
<evidence type="ECO:0000313" key="8">
    <source>
        <dbReference type="Proteomes" id="UP000480929"/>
    </source>
</evidence>
<feature type="domain" description="AB hydrolase-1" evidence="4">
    <location>
        <begin position="66"/>
        <end position="338"/>
    </location>
</feature>
<dbReference type="GeneID" id="42454940"/>
<name>A0A6N7S9P8_9FIRM</name>